<evidence type="ECO:0000256" key="7">
    <source>
        <dbReference type="HAMAP-Rule" id="MF_00186"/>
    </source>
</evidence>
<sequence>MADFVGAVDQGTTSTRFMIFDHSGNEVGIHQLEHEQILPQAGWVEHNPVEIWERTSSVIQTALGSKGLQASDLAALGITNQRETAVVWNRKTGRPYYNAIVWQDTRTDRIASALEREGKGDVIRQKAGLPPATYFSAGKVQWILENVDGVRAAAEAGDAVFGNTDTWLLWNLTGGVNGGVHITDVTNSSRTMLMNLETLDWDDELISFFNIPRQMLPEIRPSSDPNKYGETLAHGPLGGVVPLTGDLGDQQAATVGQVCFNPGEAKNTYGTGNFMLLNTGTELVRSKAGLLSTMCYKFGDEAPVYALEGSIAVTGSAVQWLRDQLGIISGASETETLARQVEDNGGVYFVPAFSGLFAPYWRSDARGAIVGLSRFNTNAHLARATLEAICYQSKDVADAMEKDSGVKLDVLKVDGGVTANELCMQMQADILGVPVSKPVVAETTALGAAYAAGLAVGFWKNQEELVQNWNEDKRWTPQWDDDQRATGYAGWQKAVQRTLDWVDVD</sequence>
<keyword evidence="12" id="KW-1185">Reference proteome</keyword>
<dbReference type="Proteomes" id="UP000295060">
    <property type="component" value="Unassembled WGS sequence"/>
</dbReference>
<evidence type="ECO:0000256" key="2">
    <source>
        <dbReference type="ARBA" id="ARBA00022679"/>
    </source>
</evidence>
<dbReference type="InterPro" id="IPR005999">
    <property type="entry name" value="Glycerol_kin"/>
</dbReference>
<comment type="similarity">
    <text evidence="1 7 8">Belongs to the FGGY kinase family.</text>
</comment>
<gene>
    <name evidence="7" type="primary">glpK</name>
    <name evidence="11" type="ORF">EV137_0209</name>
</gene>
<dbReference type="InterPro" id="IPR018485">
    <property type="entry name" value="FGGY_C"/>
</dbReference>
<feature type="binding site" evidence="7">
    <location>
        <position position="13"/>
    </location>
    <ligand>
        <name>ATP</name>
        <dbReference type="ChEBI" id="CHEBI:30616"/>
    </ligand>
</feature>
<dbReference type="NCBIfam" id="TIGR01311">
    <property type="entry name" value="glycerol_kin"/>
    <property type="match status" value="1"/>
</dbReference>
<protein>
    <recommendedName>
        <fullName evidence="7">Glycerol kinase</fullName>
        <ecNumber evidence="7">2.7.1.30</ecNumber>
    </recommendedName>
    <alternativeName>
        <fullName evidence="7">ATP:glycerol 3-phosphotransferase</fullName>
    </alternativeName>
    <alternativeName>
        <fullName evidence="7">Glycerokinase</fullName>
        <shortName evidence="7">GK</shortName>
    </alternativeName>
</protein>
<dbReference type="Gene3D" id="3.30.420.40">
    <property type="match status" value="2"/>
</dbReference>
<dbReference type="InterPro" id="IPR018483">
    <property type="entry name" value="Carb_kinase_FGGY_CS"/>
</dbReference>
<dbReference type="EC" id="2.7.1.30" evidence="7"/>
<dbReference type="PANTHER" id="PTHR10196:SF69">
    <property type="entry name" value="GLYCEROL KINASE"/>
    <property type="match status" value="1"/>
</dbReference>
<evidence type="ECO:0000256" key="8">
    <source>
        <dbReference type="RuleBase" id="RU003733"/>
    </source>
</evidence>
<dbReference type="SUPFAM" id="SSF53067">
    <property type="entry name" value="Actin-like ATPase domain"/>
    <property type="match status" value="2"/>
</dbReference>
<feature type="binding site" evidence="7">
    <location>
        <position position="250"/>
    </location>
    <ligand>
        <name>glycerol</name>
        <dbReference type="ChEBI" id="CHEBI:17754"/>
    </ligand>
</feature>
<dbReference type="PROSITE" id="PS00933">
    <property type="entry name" value="FGGY_KINASES_1"/>
    <property type="match status" value="1"/>
</dbReference>
<feature type="binding site" evidence="7">
    <location>
        <position position="82"/>
    </location>
    <ligand>
        <name>sn-glycerol 3-phosphate</name>
        <dbReference type="ChEBI" id="CHEBI:57597"/>
    </ligand>
</feature>
<comment type="activity regulation">
    <text evidence="7">Inhibited by fructose 1,6-bisphosphate (FBP).</text>
</comment>
<evidence type="ECO:0000256" key="5">
    <source>
        <dbReference type="ARBA" id="ARBA00022798"/>
    </source>
</evidence>
<evidence type="ECO:0000256" key="6">
    <source>
        <dbReference type="ARBA" id="ARBA00022840"/>
    </source>
</evidence>
<dbReference type="HAMAP" id="MF_00186">
    <property type="entry name" value="Glycerol_kin"/>
    <property type="match status" value="1"/>
</dbReference>
<feature type="binding site" evidence="7">
    <location>
        <position position="16"/>
    </location>
    <ligand>
        <name>ADP</name>
        <dbReference type="ChEBI" id="CHEBI:456216"/>
    </ligand>
</feature>
<evidence type="ECO:0000259" key="10">
    <source>
        <dbReference type="Pfam" id="PF02782"/>
    </source>
</evidence>
<feature type="binding site" evidence="7">
    <location>
        <position position="420"/>
    </location>
    <ligand>
        <name>ADP</name>
        <dbReference type="ChEBI" id="CHEBI:456216"/>
    </ligand>
</feature>
<feature type="binding site" evidence="7">
    <location>
        <position position="12"/>
    </location>
    <ligand>
        <name>ADP</name>
        <dbReference type="ChEBI" id="CHEBI:456216"/>
    </ligand>
</feature>
<keyword evidence="6 7" id="KW-0067">ATP-binding</keyword>
<dbReference type="Pfam" id="PF00370">
    <property type="entry name" value="FGGY_N"/>
    <property type="match status" value="1"/>
</dbReference>
<feature type="binding site" evidence="7">
    <location>
        <position position="82"/>
    </location>
    <ligand>
        <name>glycerol</name>
        <dbReference type="ChEBI" id="CHEBI:17754"/>
    </ligand>
</feature>
<proteinExistence type="inferred from homology"/>
<dbReference type="InterPro" id="IPR018484">
    <property type="entry name" value="FGGY_N"/>
</dbReference>
<evidence type="ECO:0000256" key="4">
    <source>
        <dbReference type="ARBA" id="ARBA00022777"/>
    </source>
</evidence>
<dbReference type="PIRSF" id="PIRSF000538">
    <property type="entry name" value="GlpK"/>
    <property type="match status" value="1"/>
</dbReference>
<accession>A0ABY2FIK2</accession>
<dbReference type="GO" id="GO:0016301">
    <property type="term" value="F:kinase activity"/>
    <property type="evidence" value="ECO:0007669"/>
    <property type="project" value="UniProtKB-KW"/>
</dbReference>
<feature type="binding site" evidence="7">
    <location>
        <position position="12"/>
    </location>
    <ligand>
        <name>sn-glycerol 3-phosphate</name>
        <dbReference type="ChEBI" id="CHEBI:57597"/>
    </ligand>
</feature>
<feature type="binding site" evidence="7">
    <location>
        <position position="416"/>
    </location>
    <ligand>
        <name>ATP</name>
        <dbReference type="ChEBI" id="CHEBI:30616"/>
    </ligand>
</feature>
<evidence type="ECO:0000256" key="3">
    <source>
        <dbReference type="ARBA" id="ARBA00022741"/>
    </source>
</evidence>
<dbReference type="InterPro" id="IPR043129">
    <property type="entry name" value="ATPase_NBD"/>
</dbReference>
<feature type="binding site" evidence="7">
    <location>
        <position position="134"/>
    </location>
    <ligand>
        <name>glycerol</name>
        <dbReference type="ChEBI" id="CHEBI:17754"/>
    </ligand>
</feature>
<evidence type="ECO:0000259" key="9">
    <source>
        <dbReference type="Pfam" id="PF00370"/>
    </source>
</evidence>
<comment type="function">
    <text evidence="7">Key enzyme in the regulation of glycerol uptake and metabolism. Catalyzes the phosphorylation of glycerol to yield sn-glycerol 3-phosphate.</text>
</comment>
<evidence type="ECO:0000313" key="12">
    <source>
        <dbReference type="Proteomes" id="UP000295060"/>
    </source>
</evidence>
<reference evidence="11 12" key="1">
    <citation type="submission" date="2019-03" db="EMBL/GenBank/DDBJ databases">
        <title>Genomic Encyclopedia of Type Strains, Phase III (KMG-III): the genomes of soil and plant-associated and newly described type strains.</title>
        <authorList>
            <person name="Whitman W."/>
        </authorList>
    </citation>
    <scope>NUCLEOTIDE SEQUENCE [LARGE SCALE GENOMIC DNA]</scope>
    <source>
        <strain evidence="11 12">VKMAc-2574</strain>
    </source>
</reference>
<dbReference type="EMBL" id="SODU01000001">
    <property type="protein sequence ID" value="TDW92941.1"/>
    <property type="molecule type" value="Genomic_DNA"/>
</dbReference>
<feature type="binding site" evidence="7">
    <location>
        <position position="416"/>
    </location>
    <ligand>
        <name>ADP</name>
        <dbReference type="ChEBI" id="CHEBI:456216"/>
    </ligand>
</feature>
<feature type="binding site" evidence="7">
    <location>
        <position position="83"/>
    </location>
    <ligand>
        <name>glycerol</name>
        <dbReference type="ChEBI" id="CHEBI:17754"/>
    </ligand>
</feature>
<dbReference type="RefSeq" id="WP_134125864.1">
    <property type="nucleotide sequence ID" value="NZ_SODU01000001.1"/>
</dbReference>
<evidence type="ECO:0000313" key="11">
    <source>
        <dbReference type="EMBL" id="TDW92941.1"/>
    </source>
</evidence>
<comment type="pathway">
    <text evidence="7">Polyol metabolism; glycerol degradation via glycerol kinase pathway; sn-glycerol 3-phosphate from glycerol: step 1/1.</text>
</comment>
<feature type="binding site" evidence="7">
    <location>
        <position position="249"/>
    </location>
    <ligand>
        <name>sn-glycerol 3-phosphate</name>
        <dbReference type="ChEBI" id="CHEBI:57597"/>
    </ligand>
</feature>
<feature type="binding site" evidence="7">
    <location>
        <position position="249"/>
    </location>
    <ligand>
        <name>glycerol</name>
        <dbReference type="ChEBI" id="CHEBI:17754"/>
    </ligand>
</feature>
<feature type="binding site" evidence="7">
    <location>
        <position position="83"/>
    </location>
    <ligand>
        <name>sn-glycerol 3-phosphate</name>
        <dbReference type="ChEBI" id="CHEBI:57597"/>
    </ligand>
</feature>
<feature type="binding site" evidence="7">
    <location>
        <position position="134"/>
    </location>
    <ligand>
        <name>sn-glycerol 3-phosphate</name>
        <dbReference type="ChEBI" id="CHEBI:57597"/>
    </ligand>
</feature>
<dbReference type="NCBIfam" id="NF000756">
    <property type="entry name" value="PRK00047.1"/>
    <property type="match status" value="1"/>
</dbReference>
<dbReference type="Pfam" id="PF02782">
    <property type="entry name" value="FGGY_C"/>
    <property type="match status" value="1"/>
</dbReference>
<comment type="catalytic activity">
    <reaction evidence="7">
        <text>glycerol + ATP = sn-glycerol 3-phosphate + ADP + H(+)</text>
        <dbReference type="Rhea" id="RHEA:21644"/>
        <dbReference type="ChEBI" id="CHEBI:15378"/>
        <dbReference type="ChEBI" id="CHEBI:17754"/>
        <dbReference type="ChEBI" id="CHEBI:30616"/>
        <dbReference type="ChEBI" id="CHEBI:57597"/>
        <dbReference type="ChEBI" id="CHEBI:456216"/>
        <dbReference type="EC" id="2.7.1.30"/>
    </reaction>
</comment>
<dbReference type="PANTHER" id="PTHR10196">
    <property type="entry name" value="SUGAR KINASE"/>
    <property type="match status" value="1"/>
</dbReference>
<dbReference type="InterPro" id="IPR000577">
    <property type="entry name" value="Carb_kinase_FGGY"/>
</dbReference>
<feature type="domain" description="Carbohydrate kinase FGGY N-terminal" evidence="9">
    <location>
        <begin position="6"/>
        <end position="256"/>
    </location>
</feature>
<feature type="binding site" evidence="7">
    <location>
        <position position="315"/>
    </location>
    <ligand>
        <name>ADP</name>
        <dbReference type="ChEBI" id="CHEBI:456216"/>
    </ligand>
</feature>
<dbReference type="PROSITE" id="PS00445">
    <property type="entry name" value="FGGY_KINASES_2"/>
    <property type="match status" value="1"/>
</dbReference>
<comment type="caution">
    <text evidence="11">The sequence shown here is derived from an EMBL/GenBank/DDBJ whole genome shotgun (WGS) entry which is preliminary data.</text>
</comment>
<dbReference type="CDD" id="cd07769">
    <property type="entry name" value="ASKHA_NBD_FGGY_GK"/>
    <property type="match status" value="1"/>
</dbReference>
<feature type="binding site" evidence="7">
    <location>
        <position position="14"/>
    </location>
    <ligand>
        <name>ATP</name>
        <dbReference type="ChEBI" id="CHEBI:30616"/>
    </ligand>
</feature>
<organism evidence="11 12">
    <name type="scientific">Kribbella pratensis</name>
    <dbReference type="NCBI Taxonomy" id="2512112"/>
    <lineage>
        <taxon>Bacteria</taxon>
        <taxon>Bacillati</taxon>
        <taxon>Actinomycetota</taxon>
        <taxon>Actinomycetes</taxon>
        <taxon>Propionibacteriales</taxon>
        <taxon>Kribbellaceae</taxon>
        <taxon>Kribbella</taxon>
    </lineage>
</organism>
<feature type="binding site" evidence="7">
    <location>
        <position position="12"/>
    </location>
    <ligand>
        <name>ATP</name>
        <dbReference type="ChEBI" id="CHEBI:30616"/>
    </ligand>
</feature>
<keyword evidence="2 7" id="KW-0808">Transferase</keyword>
<feature type="binding site" evidence="7">
    <location>
        <position position="319"/>
    </location>
    <ligand>
        <name>ATP</name>
        <dbReference type="ChEBI" id="CHEBI:30616"/>
    </ligand>
</feature>
<keyword evidence="3 7" id="KW-0547">Nucleotide-binding</keyword>
<name>A0ABY2FIK2_9ACTN</name>
<feature type="binding site" evidence="7">
    <location>
        <position position="315"/>
    </location>
    <ligand>
        <name>ATP</name>
        <dbReference type="ChEBI" id="CHEBI:30616"/>
    </ligand>
</feature>
<keyword evidence="4 7" id="KW-0418">Kinase</keyword>
<keyword evidence="5 7" id="KW-0319">Glycerol metabolism</keyword>
<feature type="binding site" evidence="7">
    <location>
        <position position="271"/>
    </location>
    <ligand>
        <name>ADP</name>
        <dbReference type="ChEBI" id="CHEBI:456216"/>
    </ligand>
</feature>
<evidence type="ECO:0000256" key="1">
    <source>
        <dbReference type="ARBA" id="ARBA00009156"/>
    </source>
</evidence>
<feature type="domain" description="Carbohydrate kinase FGGY C-terminal" evidence="10">
    <location>
        <begin position="266"/>
        <end position="455"/>
    </location>
</feature>
<feature type="binding site" evidence="7">
    <location>
        <position position="271"/>
    </location>
    <ligand>
        <name>ATP</name>
        <dbReference type="ChEBI" id="CHEBI:30616"/>
    </ligand>
</feature>